<reference evidence="2" key="1">
    <citation type="submission" date="2020-08" db="EMBL/GenBank/DDBJ databases">
        <title>Novel species isolated from subtropical streams in China.</title>
        <authorList>
            <person name="Lu H."/>
        </authorList>
    </citation>
    <scope>NUCLEOTIDE SEQUENCE</scope>
    <source>
        <strain evidence="2">KACC 12607</strain>
    </source>
</reference>
<gene>
    <name evidence="2" type="ORF">H8K32_15520</name>
</gene>
<keyword evidence="3" id="KW-1185">Reference proteome</keyword>
<dbReference type="EMBL" id="JACOFV010000015">
    <property type="protein sequence ID" value="MBC3863514.1"/>
    <property type="molecule type" value="Genomic_DNA"/>
</dbReference>
<comment type="caution">
    <text evidence="2">The sequence shown here is derived from an EMBL/GenBank/DDBJ whole genome shotgun (WGS) entry which is preliminary data.</text>
</comment>
<feature type="compositionally biased region" description="Low complexity" evidence="1">
    <location>
        <begin position="1"/>
        <end position="13"/>
    </location>
</feature>
<evidence type="ECO:0000313" key="2">
    <source>
        <dbReference type="EMBL" id="MBC3863514.1"/>
    </source>
</evidence>
<accession>A0A923HGW6</accession>
<sequence length="77" mass="8050">MSISSINTNSFSSEAVTSKPDPAQVKKAAQQNQDVKNKQDSTQQTPVPQVQTTQAAPPVPSVNTSGQTVGQVVNVKA</sequence>
<feature type="region of interest" description="Disordered" evidence="1">
    <location>
        <begin position="1"/>
        <end position="77"/>
    </location>
</feature>
<proteinExistence type="predicted"/>
<organism evidence="2 3">
    <name type="scientific">Undibacterium jejuense</name>
    <dbReference type="NCBI Taxonomy" id="1344949"/>
    <lineage>
        <taxon>Bacteria</taxon>
        <taxon>Pseudomonadati</taxon>
        <taxon>Pseudomonadota</taxon>
        <taxon>Betaproteobacteria</taxon>
        <taxon>Burkholderiales</taxon>
        <taxon>Oxalobacteraceae</taxon>
        <taxon>Undibacterium</taxon>
    </lineage>
</organism>
<feature type="compositionally biased region" description="Polar residues" evidence="1">
    <location>
        <begin position="61"/>
        <end position="71"/>
    </location>
</feature>
<evidence type="ECO:0000256" key="1">
    <source>
        <dbReference type="SAM" id="MobiDB-lite"/>
    </source>
</evidence>
<dbReference type="Proteomes" id="UP000634011">
    <property type="component" value="Unassembled WGS sequence"/>
</dbReference>
<dbReference type="RefSeq" id="WP_186913461.1">
    <property type="nucleotide sequence ID" value="NZ_JACOFV010000015.1"/>
</dbReference>
<feature type="compositionally biased region" description="Low complexity" evidence="1">
    <location>
        <begin position="42"/>
        <end position="56"/>
    </location>
</feature>
<evidence type="ECO:0000313" key="3">
    <source>
        <dbReference type="Proteomes" id="UP000634011"/>
    </source>
</evidence>
<protein>
    <submittedName>
        <fullName evidence="2">Uncharacterized protein</fullName>
    </submittedName>
</protein>
<dbReference type="AlphaFoldDB" id="A0A923HGW6"/>
<name>A0A923HGW6_9BURK</name>